<dbReference type="AlphaFoldDB" id="A0A1Q9DNX0"/>
<dbReference type="InterPro" id="IPR018247">
    <property type="entry name" value="EF_Hand_1_Ca_BS"/>
</dbReference>
<sequence length="390" mass="43251">MASSAKPQQVPGLSLEHQSLEASEAETNSRRNLQPVIISRLPPPFPLRAPTRPPSHRSFRSARQSQQTSNGSWHKATTGSTFSSQPPKTRGAWTTSQSSPSGRTKADEAFRKVEKSRSTGNMPLDHSGAKDGRQELMIAMRALFEAYDKDRSGSVNLDDFVETQAEVLSENEGGLHLPLQDLVAQYLEVRRPGQVGLDGAGLDFEGFVMWQLQWQLPLWANGTEKEVAEHCMRMKDHLTLTRPNASVRSAAPPRLPFTSRSRISSARRWPPGKVQACAVDLRETSRPKSARVRRYGGYATATKGFCEPPEEVFHDIQAFESVQNLKEEDSHDVGRSQSRLAETAAAEEESPNRSDRDPCCPIVMPRCAWLEGAFGSATRSPCWQPTSTRT</sequence>
<evidence type="ECO:0000256" key="1">
    <source>
        <dbReference type="SAM" id="MobiDB-lite"/>
    </source>
</evidence>
<reference evidence="3 4" key="1">
    <citation type="submission" date="2016-02" db="EMBL/GenBank/DDBJ databases">
        <title>Genome analysis of coral dinoflagellate symbionts highlights evolutionary adaptations to a symbiotic lifestyle.</title>
        <authorList>
            <person name="Aranda M."/>
            <person name="Li Y."/>
            <person name="Liew Y.J."/>
            <person name="Baumgarten S."/>
            <person name="Simakov O."/>
            <person name="Wilson M."/>
            <person name="Piel J."/>
            <person name="Ashoor H."/>
            <person name="Bougouffa S."/>
            <person name="Bajic V.B."/>
            <person name="Ryu T."/>
            <person name="Ravasi T."/>
            <person name="Bayer T."/>
            <person name="Micklem G."/>
            <person name="Kim H."/>
            <person name="Bhak J."/>
            <person name="Lajeunesse T.C."/>
            <person name="Voolstra C.R."/>
        </authorList>
    </citation>
    <scope>NUCLEOTIDE SEQUENCE [LARGE SCALE GENOMIC DNA]</scope>
    <source>
        <strain evidence="3 4">CCMP2467</strain>
    </source>
</reference>
<evidence type="ECO:0000259" key="2">
    <source>
        <dbReference type="PROSITE" id="PS50222"/>
    </source>
</evidence>
<dbReference type="InterPro" id="IPR002048">
    <property type="entry name" value="EF_hand_dom"/>
</dbReference>
<dbReference type="OrthoDB" id="186625at2759"/>
<comment type="caution">
    <text evidence="3">The sequence shown here is derived from an EMBL/GenBank/DDBJ whole genome shotgun (WGS) entry which is preliminary data.</text>
</comment>
<feature type="domain" description="EF-hand" evidence="2">
    <location>
        <begin position="135"/>
        <end position="170"/>
    </location>
</feature>
<name>A0A1Q9DNX0_SYMMI</name>
<dbReference type="PROSITE" id="PS50222">
    <property type="entry name" value="EF_HAND_2"/>
    <property type="match status" value="1"/>
</dbReference>
<feature type="region of interest" description="Disordered" evidence="1">
    <location>
        <begin position="1"/>
        <end position="129"/>
    </location>
</feature>
<organism evidence="3 4">
    <name type="scientific">Symbiodinium microadriaticum</name>
    <name type="common">Dinoflagellate</name>
    <name type="synonym">Zooxanthella microadriatica</name>
    <dbReference type="NCBI Taxonomy" id="2951"/>
    <lineage>
        <taxon>Eukaryota</taxon>
        <taxon>Sar</taxon>
        <taxon>Alveolata</taxon>
        <taxon>Dinophyceae</taxon>
        <taxon>Suessiales</taxon>
        <taxon>Symbiodiniaceae</taxon>
        <taxon>Symbiodinium</taxon>
    </lineage>
</organism>
<proteinExistence type="predicted"/>
<feature type="region of interest" description="Disordered" evidence="1">
    <location>
        <begin position="326"/>
        <end position="357"/>
    </location>
</feature>
<dbReference type="Proteomes" id="UP000186817">
    <property type="component" value="Unassembled WGS sequence"/>
</dbReference>
<gene>
    <name evidence="3" type="ORF">AK812_SmicGene20827</name>
</gene>
<feature type="compositionally biased region" description="Polar residues" evidence="1">
    <location>
        <begin position="61"/>
        <end position="102"/>
    </location>
</feature>
<evidence type="ECO:0000313" key="4">
    <source>
        <dbReference type="Proteomes" id="UP000186817"/>
    </source>
</evidence>
<dbReference type="PROSITE" id="PS00018">
    <property type="entry name" value="EF_HAND_1"/>
    <property type="match status" value="1"/>
</dbReference>
<protein>
    <recommendedName>
        <fullName evidence="2">EF-hand domain-containing protein</fullName>
    </recommendedName>
</protein>
<feature type="compositionally biased region" description="Pro residues" evidence="1">
    <location>
        <begin position="41"/>
        <end position="53"/>
    </location>
</feature>
<dbReference type="EMBL" id="LSRX01000452">
    <property type="protein sequence ID" value="OLP96874.1"/>
    <property type="molecule type" value="Genomic_DNA"/>
</dbReference>
<keyword evidence="4" id="KW-1185">Reference proteome</keyword>
<feature type="compositionally biased region" description="Basic and acidic residues" evidence="1">
    <location>
        <begin position="104"/>
        <end position="117"/>
    </location>
</feature>
<dbReference type="GO" id="GO:0005509">
    <property type="term" value="F:calcium ion binding"/>
    <property type="evidence" value="ECO:0007669"/>
    <property type="project" value="InterPro"/>
</dbReference>
<evidence type="ECO:0000313" key="3">
    <source>
        <dbReference type="EMBL" id="OLP96874.1"/>
    </source>
</evidence>
<accession>A0A1Q9DNX0</accession>